<dbReference type="AlphaFoldDB" id="A0A5E4LRL4"/>
<proteinExistence type="predicted"/>
<accession>A0A5E4LRL4</accession>
<reference evidence="1 2" key="1">
    <citation type="submission" date="2019-08" db="EMBL/GenBank/DDBJ databases">
        <authorList>
            <person name="Vazquez-Campos X."/>
        </authorList>
    </citation>
    <scope>NUCLEOTIDE SEQUENCE [LARGE SCALE GENOMIC DNA]</scope>
    <source>
        <strain evidence="1">LFW-283_2</strain>
    </source>
</reference>
<sequence length="60" mass="6746">MSFCPKCKKEVIQYSIPSGAENSGEIVESMRSWAKKEGKLILFNQFDIQKCPVCSSDLTD</sequence>
<organism evidence="1 2">
    <name type="scientific">Candidatus Bilamarchaeum dharawalense</name>
    <dbReference type="NCBI Taxonomy" id="2885759"/>
    <lineage>
        <taxon>Archaea</taxon>
        <taxon>Candidatus Micrarchaeota</taxon>
        <taxon>Candidatus Micrarchaeia</taxon>
        <taxon>Candidatus Anstonellales</taxon>
        <taxon>Candidatus Bilamarchaeaceae</taxon>
        <taxon>Candidatus Bilamarchaeum</taxon>
    </lineage>
</organism>
<comment type="caution">
    <text evidence="1">The sequence shown here is derived from an EMBL/GenBank/DDBJ whole genome shotgun (WGS) entry which is preliminary data.</text>
</comment>
<evidence type="ECO:0000313" key="1">
    <source>
        <dbReference type="EMBL" id="VVC02456.1"/>
    </source>
</evidence>
<dbReference type="EMBL" id="CABMJJ010000001">
    <property type="protein sequence ID" value="VVC02456.1"/>
    <property type="molecule type" value="Genomic_DNA"/>
</dbReference>
<evidence type="ECO:0000313" key="2">
    <source>
        <dbReference type="Proteomes" id="UP000789941"/>
    </source>
</evidence>
<protein>
    <submittedName>
        <fullName evidence="1">Uncharacterized protein</fullName>
    </submittedName>
</protein>
<dbReference type="Proteomes" id="UP000789941">
    <property type="component" value="Unassembled WGS sequence"/>
</dbReference>
<gene>
    <name evidence="1" type="ORF">LFW2832_00007</name>
</gene>
<name>A0A5E4LRL4_9ARCH</name>